<dbReference type="AlphaFoldDB" id="A0A8T0TPA2"/>
<dbReference type="Pfam" id="PF13966">
    <property type="entry name" value="zf-RVT"/>
    <property type="match status" value="1"/>
</dbReference>
<name>A0A8T0TPA2_PANVG</name>
<sequence>MAKWDTLSRPIDQGGLGFINTQIVNECLLVKWIWRIAKGGNETWYKLLEAKYMFDGNFFNSICKGTSQFWQGLHKVKHLFKWGAIHKVCDGSLTSFRGDTWLGQAPLKTQFPDLFRICDDPTILVADCLDEDGCCVNFRRSLSQREHESWGELMTSLENVALDQNSRDEVYWVLDSSKSFTTKSLYRFVTNRGVSIPEAENVWKAKLPLKIKIFLWQLKHNKLQVATSLKRRGWKGSAYCCLCGKVETNNHVFFGCSISRFAWCCLRDAFGWARCPTDLSDLMGVSVASGPRLTNHLTTFIFAGFAWAIWRSRNKMAIERCFPGNPLEVIHSGFAFMQKWRPLLGGADQVAIASLGEKLKSWLHNFVPDNVEVSDIV</sequence>
<organism evidence="2 3">
    <name type="scientific">Panicum virgatum</name>
    <name type="common">Blackwell switchgrass</name>
    <dbReference type="NCBI Taxonomy" id="38727"/>
    <lineage>
        <taxon>Eukaryota</taxon>
        <taxon>Viridiplantae</taxon>
        <taxon>Streptophyta</taxon>
        <taxon>Embryophyta</taxon>
        <taxon>Tracheophyta</taxon>
        <taxon>Spermatophyta</taxon>
        <taxon>Magnoliopsida</taxon>
        <taxon>Liliopsida</taxon>
        <taxon>Poales</taxon>
        <taxon>Poaceae</taxon>
        <taxon>PACMAD clade</taxon>
        <taxon>Panicoideae</taxon>
        <taxon>Panicodae</taxon>
        <taxon>Paniceae</taxon>
        <taxon>Panicinae</taxon>
        <taxon>Panicum</taxon>
        <taxon>Panicum sect. Hiantes</taxon>
    </lineage>
</organism>
<dbReference type="PANTHER" id="PTHR36617:SF5">
    <property type="entry name" value="OS05G0421675 PROTEIN"/>
    <property type="match status" value="1"/>
</dbReference>
<keyword evidence="3" id="KW-1185">Reference proteome</keyword>
<feature type="domain" description="Reverse transcriptase zinc-binding" evidence="1">
    <location>
        <begin position="180"/>
        <end position="263"/>
    </location>
</feature>
<gene>
    <name evidence="2" type="ORF">PVAP13_4KG319410</name>
</gene>
<dbReference type="InterPro" id="IPR026960">
    <property type="entry name" value="RVT-Znf"/>
</dbReference>
<protein>
    <recommendedName>
        <fullName evidence="1">Reverse transcriptase zinc-binding domain-containing protein</fullName>
    </recommendedName>
</protein>
<reference evidence="2" key="1">
    <citation type="submission" date="2020-05" db="EMBL/GenBank/DDBJ databases">
        <title>WGS assembly of Panicum virgatum.</title>
        <authorList>
            <person name="Lovell J.T."/>
            <person name="Jenkins J."/>
            <person name="Shu S."/>
            <person name="Juenger T.E."/>
            <person name="Schmutz J."/>
        </authorList>
    </citation>
    <scope>NUCLEOTIDE SEQUENCE</scope>
    <source>
        <strain evidence="2">AP13</strain>
    </source>
</reference>
<accession>A0A8T0TPA2</accession>
<dbReference type="EMBL" id="CM029043">
    <property type="protein sequence ID" value="KAG2612690.1"/>
    <property type="molecule type" value="Genomic_DNA"/>
</dbReference>
<dbReference type="Proteomes" id="UP000823388">
    <property type="component" value="Chromosome 4K"/>
</dbReference>
<evidence type="ECO:0000313" key="3">
    <source>
        <dbReference type="Proteomes" id="UP000823388"/>
    </source>
</evidence>
<dbReference type="PANTHER" id="PTHR36617">
    <property type="entry name" value="PROTEIN, PUTATIVE-RELATED"/>
    <property type="match status" value="1"/>
</dbReference>
<proteinExistence type="predicted"/>
<evidence type="ECO:0000313" key="2">
    <source>
        <dbReference type="EMBL" id="KAG2612690.1"/>
    </source>
</evidence>
<comment type="caution">
    <text evidence="2">The sequence shown here is derived from an EMBL/GenBank/DDBJ whole genome shotgun (WGS) entry which is preliminary data.</text>
</comment>
<evidence type="ECO:0000259" key="1">
    <source>
        <dbReference type="Pfam" id="PF13966"/>
    </source>
</evidence>